<dbReference type="EMBL" id="FOAP01000001">
    <property type="protein sequence ID" value="SEK22720.1"/>
    <property type="molecule type" value="Genomic_DNA"/>
</dbReference>
<keyword evidence="2" id="KW-1185">Reference proteome</keyword>
<protein>
    <submittedName>
        <fullName evidence="1">Uncharacterized protein</fullName>
    </submittedName>
</protein>
<dbReference type="AlphaFoldDB" id="A0A1H7FF66"/>
<name>A0A1H7FF66_STIAU</name>
<reference evidence="2" key="1">
    <citation type="submission" date="2016-10" db="EMBL/GenBank/DDBJ databases">
        <authorList>
            <person name="Varghese N."/>
            <person name="Submissions S."/>
        </authorList>
    </citation>
    <scope>NUCLEOTIDE SEQUENCE [LARGE SCALE GENOMIC DNA]</scope>
    <source>
        <strain evidence="2">DSM 17044</strain>
    </source>
</reference>
<evidence type="ECO:0000313" key="1">
    <source>
        <dbReference type="EMBL" id="SEK22720.1"/>
    </source>
</evidence>
<organism evidence="1 2">
    <name type="scientific">Stigmatella aurantiaca</name>
    <dbReference type="NCBI Taxonomy" id="41"/>
    <lineage>
        <taxon>Bacteria</taxon>
        <taxon>Pseudomonadati</taxon>
        <taxon>Myxococcota</taxon>
        <taxon>Myxococcia</taxon>
        <taxon>Myxococcales</taxon>
        <taxon>Cystobacterineae</taxon>
        <taxon>Archangiaceae</taxon>
        <taxon>Stigmatella</taxon>
    </lineage>
</organism>
<sequence length="188" mass="20847">MGIHPRAAAPLSLRECKVRASLLLKDLLAAGSVRPARAAERLRVLPAFASLTPAEVLTRREAVRRKHALAVIAHEQGHASWVALKQALGEEEAPSLDTEAFFRKNRGAFLNRWFRTYPEALASLQAQGGYLFPFREQFFLCEAEFLRALGVDPADPGWAQMGFNWVEPKEPSAQQRLLQKLAALGYAG</sequence>
<dbReference type="Proteomes" id="UP000182719">
    <property type="component" value="Unassembled WGS sequence"/>
</dbReference>
<evidence type="ECO:0000313" key="2">
    <source>
        <dbReference type="Proteomes" id="UP000182719"/>
    </source>
</evidence>
<proteinExistence type="predicted"/>
<gene>
    <name evidence="1" type="ORF">SAMN05444354_10135</name>
</gene>
<dbReference type="RefSeq" id="WP_075005073.1">
    <property type="nucleotide sequence ID" value="NZ_FOAP01000001.1"/>
</dbReference>
<accession>A0A1H7FF66</accession>